<evidence type="ECO:0000256" key="1">
    <source>
        <dbReference type="SAM" id="MobiDB-lite"/>
    </source>
</evidence>
<name>A0A1I3LWW8_9RHOB</name>
<organism evidence="2 3">
    <name type="scientific">Celeribacter neptunius</name>
    <dbReference type="NCBI Taxonomy" id="588602"/>
    <lineage>
        <taxon>Bacteria</taxon>
        <taxon>Pseudomonadati</taxon>
        <taxon>Pseudomonadota</taxon>
        <taxon>Alphaproteobacteria</taxon>
        <taxon>Rhodobacterales</taxon>
        <taxon>Roseobacteraceae</taxon>
        <taxon>Celeribacter</taxon>
    </lineage>
</organism>
<dbReference type="RefSeq" id="WP_090058805.1">
    <property type="nucleotide sequence ID" value="NZ_FORH01000001.1"/>
</dbReference>
<proteinExistence type="predicted"/>
<protein>
    <submittedName>
        <fullName evidence="2">Uncharacterized protein</fullName>
    </submittedName>
</protein>
<gene>
    <name evidence="2" type="ORF">SAMN04487991_1170</name>
</gene>
<dbReference type="EMBL" id="FORH01000001">
    <property type="protein sequence ID" value="SFI89274.1"/>
    <property type="molecule type" value="Genomic_DNA"/>
</dbReference>
<dbReference type="Proteomes" id="UP000199630">
    <property type="component" value="Unassembled WGS sequence"/>
</dbReference>
<dbReference type="AlphaFoldDB" id="A0A1I3LWW8"/>
<accession>A0A1I3LWW8</accession>
<evidence type="ECO:0000313" key="3">
    <source>
        <dbReference type="Proteomes" id="UP000199630"/>
    </source>
</evidence>
<dbReference type="STRING" id="588602.SAMN04487991_1170"/>
<dbReference type="OrthoDB" id="159440at2"/>
<feature type="region of interest" description="Disordered" evidence="1">
    <location>
        <begin position="113"/>
        <end position="134"/>
    </location>
</feature>
<keyword evidence="3" id="KW-1185">Reference proteome</keyword>
<evidence type="ECO:0000313" key="2">
    <source>
        <dbReference type="EMBL" id="SFI89274.1"/>
    </source>
</evidence>
<sequence length="134" mass="15004">MIKSLKRLWAAAPVATAILLVATLFMAGFGLRLALHAWLWRAHPPREEMLAPWMTPGFVAHNWHLPREVMIEGLALPEAPPKKRMSLKEIADEMGIPEAELMQRVQDTIDSYRAAHPPPLTGEPMTGAEGRHDE</sequence>
<reference evidence="3" key="1">
    <citation type="submission" date="2016-10" db="EMBL/GenBank/DDBJ databases">
        <authorList>
            <person name="Varghese N."/>
            <person name="Submissions S."/>
        </authorList>
    </citation>
    <scope>NUCLEOTIDE SEQUENCE [LARGE SCALE GENOMIC DNA]</scope>
    <source>
        <strain evidence="3">DSM 26471</strain>
    </source>
</reference>